<dbReference type="AlphaFoldDB" id="A0AAD1KA13"/>
<dbReference type="SUPFAM" id="SSF53850">
    <property type="entry name" value="Periplasmic binding protein-like II"/>
    <property type="match status" value="1"/>
</dbReference>
<name>A0AAD1KA13_9GAMM</name>
<dbReference type="Gene3D" id="3.40.190.10">
    <property type="entry name" value="Periplasmic binding protein-like II"/>
    <property type="match status" value="2"/>
</dbReference>
<dbReference type="PROSITE" id="PS51257">
    <property type="entry name" value="PROKAR_LIPOPROTEIN"/>
    <property type="match status" value="1"/>
</dbReference>
<feature type="signal peptide" evidence="2">
    <location>
        <begin position="1"/>
        <end position="39"/>
    </location>
</feature>
<reference evidence="3" key="1">
    <citation type="submission" date="2021-05" db="EMBL/GenBank/DDBJ databases">
        <title>Molecular characterization for Shewanella algae harboring chromosomal blaOXA-55-like strains isolated from clinical and environment sample.</title>
        <authorList>
            <person name="Ohama Y."/>
            <person name="Aoki K."/>
            <person name="Harada S."/>
            <person name="Moriya K."/>
            <person name="Ishii Y."/>
            <person name="Tateda K."/>
        </authorList>
    </citation>
    <scope>NUCLEOTIDE SEQUENCE</scope>
    <source>
        <strain evidence="3">TUM17379</strain>
    </source>
</reference>
<dbReference type="Proteomes" id="UP000825078">
    <property type="component" value="Chromosome"/>
</dbReference>
<accession>A0AAD1KA13</accession>
<evidence type="ECO:0000313" key="3">
    <source>
        <dbReference type="EMBL" id="BCV45623.1"/>
    </source>
</evidence>
<evidence type="ECO:0000256" key="2">
    <source>
        <dbReference type="SAM" id="SignalP"/>
    </source>
</evidence>
<proteinExistence type="predicted"/>
<feature type="chain" id="PRO_5041921809" evidence="2">
    <location>
        <begin position="40"/>
        <end position="303"/>
    </location>
</feature>
<dbReference type="EMBL" id="AP024613">
    <property type="protein sequence ID" value="BCV45623.1"/>
    <property type="molecule type" value="Genomic_DNA"/>
</dbReference>
<keyword evidence="2" id="KW-0732">Signal</keyword>
<protein>
    <submittedName>
        <fullName evidence="3">Amino acid ABC transporter substrate-binding protein</fullName>
    </submittedName>
</protein>
<evidence type="ECO:0000313" key="4">
    <source>
        <dbReference type="Proteomes" id="UP000825078"/>
    </source>
</evidence>
<gene>
    <name evidence="3" type="ORF">TUM17379_26410</name>
</gene>
<feature type="region of interest" description="Disordered" evidence="1">
    <location>
        <begin position="282"/>
        <end position="303"/>
    </location>
</feature>
<organism evidence="3 4">
    <name type="scientific">Shewanella algae</name>
    <dbReference type="NCBI Taxonomy" id="38313"/>
    <lineage>
        <taxon>Bacteria</taxon>
        <taxon>Pseudomonadati</taxon>
        <taxon>Pseudomonadota</taxon>
        <taxon>Gammaproteobacteria</taxon>
        <taxon>Alteromonadales</taxon>
        <taxon>Shewanellaceae</taxon>
        <taxon>Shewanella</taxon>
    </lineage>
</organism>
<sequence length="303" mass="34696">MRVGRFHAGKISRKAPVWQWLLTCLFQACLLLPTTQVQAATETPKSRDSRPLILVGGYDFPPYIRLHNQHPPSGLSIMLLDAIAARHPEYRFLFVPTSIHNRHAAFSRGRFQMMLFENPQWGWSKLNPQPHFIPLPFEDSEIYIAKAEKNRDEQFFNQLNNKQMLLVEGYHYPGLWQELGGPPKRVRYVSSNHEVLQGILKGRADIAPLTRSMLERYLAKYPNTRRQLMISGLRVQHYDHHILLAGDAAIKETELIATLEALRAEGLLQKLSRQFSLPLRAPSMAPKPLTEAKEPSVSPVARQ</sequence>
<evidence type="ECO:0000256" key="1">
    <source>
        <dbReference type="SAM" id="MobiDB-lite"/>
    </source>
</evidence>